<evidence type="ECO:0000256" key="5">
    <source>
        <dbReference type="ARBA" id="ARBA00023136"/>
    </source>
</evidence>
<evidence type="ECO:0000313" key="9">
    <source>
        <dbReference type="EMBL" id="CEM12212.1"/>
    </source>
</evidence>
<evidence type="ECO:0000256" key="4">
    <source>
        <dbReference type="ARBA" id="ARBA00022989"/>
    </source>
</evidence>
<comment type="subcellular location">
    <subcellularLocation>
        <location evidence="1 6">Membrane</location>
        <topology evidence="1 6">Multi-pass membrane protein</topology>
    </subcellularLocation>
</comment>
<keyword evidence="3 8" id="KW-0812">Transmembrane</keyword>
<dbReference type="PANTHER" id="PTHR12300">
    <property type="entry name" value="HVA22-LIKE PROTEINS"/>
    <property type="match status" value="1"/>
</dbReference>
<evidence type="ECO:0000256" key="7">
    <source>
        <dbReference type="SAM" id="MobiDB-lite"/>
    </source>
</evidence>
<keyword evidence="4 8" id="KW-1133">Transmembrane helix</keyword>
<dbReference type="PhylomeDB" id="A0A0G4FGB8"/>
<reference evidence="9" key="1">
    <citation type="submission" date="2014-11" db="EMBL/GenBank/DDBJ databases">
        <authorList>
            <person name="Otto D Thomas"/>
            <person name="Naeem Raeece"/>
        </authorList>
    </citation>
    <scope>NUCLEOTIDE SEQUENCE</scope>
</reference>
<name>A0A0G4FGB8_9ALVE</name>
<feature type="transmembrane region" description="Helical" evidence="8">
    <location>
        <begin position="120"/>
        <end position="146"/>
    </location>
</feature>
<dbReference type="AlphaFoldDB" id="A0A0G4FGB8"/>
<dbReference type="VEuPathDB" id="CryptoDB:Cvel_16806"/>
<evidence type="ECO:0000256" key="2">
    <source>
        <dbReference type="ARBA" id="ARBA00008573"/>
    </source>
</evidence>
<comment type="similarity">
    <text evidence="2 6">Belongs to the DP1 family.</text>
</comment>
<evidence type="ECO:0000256" key="6">
    <source>
        <dbReference type="RuleBase" id="RU362006"/>
    </source>
</evidence>
<dbReference type="EMBL" id="CDMZ01000344">
    <property type="protein sequence ID" value="CEM12212.1"/>
    <property type="molecule type" value="Genomic_DNA"/>
</dbReference>
<dbReference type="PANTHER" id="PTHR12300:SF161">
    <property type="entry name" value="RECEPTOR EXPRESSION-ENHANCING PROTEIN"/>
    <property type="match status" value="1"/>
</dbReference>
<sequence>MSAKRRKQAQPNEGAHQKEQEGASGGSPLLDQIVKKATNVAKNIDNRAQRVPIIIKMSNAAGVAPHVIVISVIFFLLAFMLFGIGGELICNWAGFIYPAYKSFKAIESRKKEEDKLWLTYWVVYALFSTLEVFADIILFWVPFYYLCKLVFLIWCMHPSSKGSVVCYNNLVRPFLMHHQKAIDGAFEDVRKSIGGAANQGVSALEELDVGVVVESATRQFQKTVGGKGKGVVKKVIQEAQRVTSTAAAAAEAVEPDEEEEEWEE</sequence>
<evidence type="ECO:0008006" key="10">
    <source>
        <dbReference type="Google" id="ProtNLM"/>
    </source>
</evidence>
<dbReference type="Pfam" id="PF03134">
    <property type="entry name" value="TB2_DP1_HVA22"/>
    <property type="match status" value="1"/>
</dbReference>
<keyword evidence="5 8" id="KW-0472">Membrane</keyword>
<feature type="transmembrane region" description="Helical" evidence="8">
    <location>
        <begin position="67"/>
        <end position="100"/>
    </location>
</feature>
<gene>
    <name evidence="9" type="ORF">Cvel_16806</name>
</gene>
<evidence type="ECO:0000256" key="8">
    <source>
        <dbReference type="SAM" id="Phobius"/>
    </source>
</evidence>
<accession>A0A0G4FGB8</accession>
<feature type="region of interest" description="Disordered" evidence="7">
    <location>
        <begin position="1"/>
        <end position="28"/>
    </location>
</feature>
<protein>
    <recommendedName>
        <fullName evidence="10">Receptor expression-enhancing protein</fullName>
    </recommendedName>
</protein>
<evidence type="ECO:0000256" key="1">
    <source>
        <dbReference type="ARBA" id="ARBA00004141"/>
    </source>
</evidence>
<dbReference type="GO" id="GO:0016020">
    <property type="term" value="C:membrane"/>
    <property type="evidence" value="ECO:0007669"/>
    <property type="project" value="UniProtKB-SubCell"/>
</dbReference>
<organism evidence="9">
    <name type="scientific">Chromera velia CCMP2878</name>
    <dbReference type="NCBI Taxonomy" id="1169474"/>
    <lineage>
        <taxon>Eukaryota</taxon>
        <taxon>Sar</taxon>
        <taxon>Alveolata</taxon>
        <taxon>Colpodellida</taxon>
        <taxon>Chromeraceae</taxon>
        <taxon>Chromera</taxon>
    </lineage>
</organism>
<proteinExistence type="inferred from homology"/>
<evidence type="ECO:0000256" key="3">
    <source>
        <dbReference type="ARBA" id="ARBA00022692"/>
    </source>
</evidence>
<dbReference type="InterPro" id="IPR004345">
    <property type="entry name" value="TB2_DP1_HVA22"/>
</dbReference>